<keyword evidence="1" id="KW-0812">Transmembrane</keyword>
<feature type="transmembrane region" description="Helical" evidence="1">
    <location>
        <begin position="152"/>
        <end position="170"/>
    </location>
</feature>
<dbReference type="EMBL" id="JBHSOD010000020">
    <property type="protein sequence ID" value="MFC5886815.1"/>
    <property type="molecule type" value="Genomic_DNA"/>
</dbReference>
<evidence type="ECO:0000313" key="2">
    <source>
        <dbReference type="EMBL" id="MFC5886815.1"/>
    </source>
</evidence>
<feature type="transmembrane region" description="Helical" evidence="1">
    <location>
        <begin position="45"/>
        <end position="65"/>
    </location>
</feature>
<organism evidence="2 3">
    <name type="scientific">Kitasatospora aburaviensis</name>
    <dbReference type="NCBI Taxonomy" id="67265"/>
    <lineage>
        <taxon>Bacteria</taxon>
        <taxon>Bacillati</taxon>
        <taxon>Actinomycetota</taxon>
        <taxon>Actinomycetes</taxon>
        <taxon>Kitasatosporales</taxon>
        <taxon>Streptomycetaceae</taxon>
        <taxon>Kitasatospora</taxon>
    </lineage>
</organism>
<comment type="caution">
    <text evidence="2">The sequence shown here is derived from an EMBL/GenBank/DDBJ whole genome shotgun (WGS) entry which is preliminary data.</text>
</comment>
<proteinExistence type="predicted"/>
<dbReference type="Proteomes" id="UP001596067">
    <property type="component" value="Unassembled WGS sequence"/>
</dbReference>
<feature type="transmembrane region" description="Helical" evidence="1">
    <location>
        <begin position="86"/>
        <end position="104"/>
    </location>
</feature>
<name>A0ABW1EYA6_9ACTN</name>
<sequence>MTTTTDTPHTLALLGRRLSDWADPKNTIVAVSLAIGCGLYGWPGLGWAVIAIVFAAVIPMIYIVYIEGNGNWADRHLTDRVRRITVLPVISGSVAVGLALQYATTAQRPLIAMTAAMWATITAVWPITVLAKYKISVHAAVTAGSFAMLAQAYNPWWLIGYAFVALLGWARVAVREHTVSQTITGAILGTIVAGGVYALLA</sequence>
<keyword evidence="1" id="KW-0472">Membrane</keyword>
<keyword evidence="3" id="KW-1185">Reference proteome</keyword>
<keyword evidence="1" id="KW-1133">Transmembrane helix</keyword>
<evidence type="ECO:0000256" key="1">
    <source>
        <dbReference type="SAM" id="Phobius"/>
    </source>
</evidence>
<feature type="transmembrane region" description="Helical" evidence="1">
    <location>
        <begin position="110"/>
        <end position="131"/>
    </location>
</feature>
<dbReference type="Gene3D" id="1.20.144.10">
    <property type="entry name" value="Phosphatidic acid phosphatase type 2/haloperoxidase"/>
    <property type="match status" value="1"/>
</dbReference>
<accession>A0ABW1EYA6</accession>
<evidence type="ECO:0008006" key="4">
    <source>
        <dbReference type="Google" id="ProtNLM"/>
    </source>
</evidence>
<evidence type="ECO:0000313" key="3">
    <source>
        <dbReference type="Proteomes" id="UP001596067"/>
    </source>
</evidence>
<gene>
    <name evidence="2" type="ORF">ACFP0N_17755</name>
</gene>
<feature type="transmembrane region" description="Helical" evidence="1">
    <location>
        <begin position="182"/>
        <end position="200"/>
    </location>
</feature>
<dbReference type="RefSeq" id="WP_345330760.1">
    <property type="nucleotide sequence ID" value="NZ_BAAAVH010000123.1"/>
</dbReference>
<reference evidence="3" key="1">
    <citation type="journal article" date="2019" name="Int. J. Syst. Evol. Microbiol.">
        <title>The Global Catalogue of Microorganisms (GCM) 10K type strain sequencing project: providing services to taxonomists for standard genome sequencing and annotation.</title>
        <authorList>
            <consortium name="The Broad Institute Genomics Platform"/>
            <consortium name="The Broad Institute Genome Sequencing Center for Infectious Disease"/>
            <person name="Wu L."/>
            <person name="Ma J."/>
        </authorList>
    </citation>
    <scope>NUCLEOTIDE SEQUENCE [LARGE SCALE GENOMIC DNA]</scope>
    <source>
        <strain evidence="3">CGMCC 4.1469</strain>
    </source>
</reference>
<protein>
    <recommendedName>
        <fullName evidence="4">Phosphatase PAP2 family protein</fullName>
    </recommendedName>
</protein>